<dbReference type="WBParaSite" id="RSKR_0000761666.1">
    <property type="protein sequence ID" value="RSKR_0000761666.1"/>
    <property type="gene ID" value="RSKR_0000761666"/>
</dbReference>
<dbReference type="Proteomes" id="UP000095286">
    <property type="component" value="Unplaced"/>
</dbReference>
<protein>
    <submittedName>
        <fullName evidence="2">Acetyltransf_18 domain-containing protein</fullName>
    </submittedName>
</protein>
<evidence type="ECO:0000313" key="2">
    <source>
        <dbReference type="WBParaSite" id="RSKR_0000761666.1"/>
    </source>
</evidence>
<name>A0AC35U3N1_9BILA</name>
<reference evidence="2" key="1">
    <citation type="submission" date="2016-11" db="UniProtKB">
        <authorList>
            <consortium name="WormBaseParasite"/>
        </authorList>
    </citation>
    <scope>IDENTIFICATION</scope>
    <source>
        <strain evidence="2">KR3021</strain>
    </source>
</reference>
<sequence length="542" mass="62010">MALEIINANMPADMDYRQCRGLPFTLLCCESSESFNKIMSLKWKRTSSYISKLLQTSGFKNYDNNIYMFTEKNDLFIELMKSEYLRDFCTLNVLTQKDIANDALLNGYKIQNYYDIDYARIGNKSPGFMLGHTNKKVVKFDVRGERAVYSYIDKDGKTHFLGGGKIAALFTHFIVTCLAKARIPQKDIANDALLNGYKIQNYYDIDYARIGNKSPGFMVGHTNKKVVKFDVRGERAVYSYIDKDGKTHFLGGGKIAALFTHFIVTCLAKARIPVNQLEMCVFLEDEVNLAASHNIKYVSGIPVEIFESPIYNIHDIDVNKKFFTQTSNSLGEKFIHLKDTEIQKNLHLAVYYDESGYGSIYCSKTAKAILHDYKSNVLNIIGDESVYFNRVKYSTMLQTFLDIFNPTGSDAISTVVAVEFCQACLNMSPLDVCNMYADNPSIYRIFKPSTDEERLQFFRTVYLQEIKNSHKKIKNKLNEIESSNNLFKILFKTTDDEEQFYLYYENLNKQMPPANFKGEAQSILAKAVAVINKSIYPSSMSY</sequence>
<evidence type="ECO:0000313" key="1">
    <source>
        <dbReference type="Proteomes" id="UP000095286"/>
    </source>
</evidence>
<organism evidence="1 2">
    <name type="scientific">Rhabditophanes sp. KR3021</name>
    <dbReference type="NCBI Taxonomy" id="114890"/>
    <lineage>
        <taxon>Eukaryota</taxon>
        <taxon>Metazoa</taxon>
        <taxon>Ecdysozoa</taxon>
        <taxon>Nematoda</taxon>
        <taxon>Chromadorea</taxon>
        <taxon>Rhabditida</taxon>
        <taxon>Tylenchina</taxon>
        <taxon>Panagrolaimomorpha</taxon>
        <taxon>Strongyloidoidea</taxon>
        <taxon>Alloionematidae</taxon>
        <taxon>Rhabditophanes</taxon>
    </lineage>
</organism>
<accession>A0AC35U3N1</accession>
<proteinExistence type="predicted"/>